<dbReference type="InterPro" id="IPR004837">
    <property type="entry name" value="NaCa_Exmemb"/>
</dbReference>
<feature type="transmembrane region" description="Helical" evidence="5">
    <location>
        <begin position="64"/>
        <end position="87"/>
    </location>
</feature>
<dbReference type="GO" id="GO:0015386">
    <property type="term" value="F:potassium:proton antiporter activity"/>
    <property type="evidence" value="ECO:0007669"/>
    <property type="project" value="TreeGrafter"/>
</dbReference>
<evidence type="ECO:0000256" key="2">
    <source>
        <dbReference type="ARBA" id="ARBA00022692"/>
    </source>
</evidence>
<organism evidence="7 8">
    <name type="scientific">Micavibrio aeruginosavorus</name>
    <dbReference type="NCBI Taxonomy" id="349221"/>
    <lineage>
        <taxon>Bacteria</taxon>
        <taxon>Pseudomonadati</taxon>
        <taxon>Bdellovibrionota</taxon>
        <taxon>Bdellovibrionia</taxon>
        <taxon>Bdellovibrionales</taxon>
        <taxon>Pseudobdellovibrionaceae</taxon>
        <taxon>Micavibrio</taxon>
    </lineage>
</organism>
<dbReference type="PANTHER" id="PTHR37958">
    <property type="entry name" value="SODIUM-POTASSIUM/PROTON ANTIPORTER CHAA"/>
    <property type="match status" value="1"/>
</dbReference>
<dbReference type="AlphaFoldDB" id="A0A2W5MVR0"/>
<evidence type="ECO:0000256" key="1">
    <source>
        <dbReference type="ARBA" id="ARBA00004141"/>
    </source>
</evidence>
<evidence type="ECO:0000256" key="4">
    <source>
        <dbReference type="ARBA" id="ARBA00023136"/>
    </source>
</evidence>
<sequence>MVSAKRVPWWTWVWPISGAALLAFIFMQGLTGATAGITAFAVLAVVFAAVYHAEIIAHRVGEPFGTLVLALAVTVIEVALIVSIMFQDSEGTQTLARDTVFATVMIICNGLVGLCLLAGGIKHFVQGFQLESALAALAVLTALTAITLLLPNVTTSAPGAAYNNSQLVFAGVASLILYGAFIFVQTIRHRDYFLPQENMDDEETHAPPPTAKNTLISAVLLVVSLVVVVGLAKALSPMIEEGVASAGAPKAVVGILIAAVVLLPESLAAYRAARANRLQTSMNLALGSALATIGLTIPAVVAASLFLDQQLSMGLNAKEGVLLAVTLLLSVITVGTGRTTILQGIVHLVMFATFLFLTIVP</sequence>
<dbReference type="Proteomes" id="UP000249417">
    <property type="component" value="Unassembled WGS sequence"/>
</dbReference>
<feature type="domain" description="Sodium/calcium exchanger membrane region" evidence="6">
    <location>
        <begin position="217"/>
        <end position="359"/>
    </location>
</feature>
<evidence type="ECO:0000256" key="3">
    <source>
        <dbReference type="ARBA" id="ARBA00022989"/>
    </source>
</evidence>
<dbReference type="Pfam" id="PF01699">
    <property type="entry name" value="Na_Ca_ex"/>
    <property type="match status" value="2"/>
</dbReference>
<name>A0A2W5MVR0_9BACT</name>
<evidence type="ECO:0000259" key="6">
    <source>
        <dbReference type="Pfam" id="PF01699"/>
    </source>
</evidence>
<feature type="transmembrane region" description="Helical" evidence="5">
    <location>
        <begin position="251"/>
        <end position="272"/>
    </location>
</feature>
<accession>A0A2W5MVR0</accession>
<feature type="transmembrane region" description="Helical" evidence="5">
    <location>
        <begin position="215"/>
        <end position="239"/>
    </location>
</feature>
<dbReference type="GO" id="GO:0015385">
    <property type="term" value="F:sodium:proton antiporter activity"/>
    <property type="evidence" value="ECO:0007669"/>
    <property type="project" value="TreeGrafter"/>
</dbReference>
<keyword evidence="3 5" id="KW-1133">Transmembrane helix</keyword>
<feature type="transmembrane region" description="Helical" evidence="5">
    <location>
        <begin position="341"/>
        <end position="360"/>
    </location>
</feature>
<dbReference type="GO" id="GO:0005886">
    <property type="term" value="C:plasma membrane"/>
    <property type="evidence" value="ECO:0007669"/>
    <property type="project" value="TreeGrafter"/>
</dbReference>
<gene>
    <name evidence="7" type="ORF">DI551_07800</name>
</gene>
<proteinExistence type="predicted"/>
<evidence type="ECO:0000313" key="7">
    <source>
        <dbReference type="EMBL" id="PZQ45276.1"/>
    </source>
</evidence>
<dbReference type="EMBL" id="QFQB01000055">
    <property type="protein sequence ID" value="PZQ45276.1"/>
    <property type="molecule type" value="Genomic_DNA"/>
</dbReference>
<keyword evidence="2 5" id="KW-0812">Transmembrane</keyword>
<dbReference type="InterPro" id="IPR052946">
    <property type="entry name" value="Alkaline_pH_Ca-Antiporter"/>
</dbReference>
<evidence type="ECO:0000313" key="8">
    <source>
        <dbReference type="Proteomes" id="UP000249417"/>
    </source>
</evidence>
<feature type="transmembrane region" description="Helical" evidence="5">
    <location>
        <begin position="7"/>
        <end position="27"/>
    </location>
</feature>
<feature type="transmembrane region" description="Helical" evidence="5">
    <location>
        <begin position="284"/>
        <end position="307"/>
    </location>
</feature>
<evidence type="ECO:0000256" key="5">
    <source>
        <dbReference type="SAM" id="Phobius"/>
    </source>
</evidence>
<protein>
    <submittedName>
        <fullName evidence="7">Ionic transporter y4hA</fullName>
    </submittedName>
</protein>
<reference evidence="7 8" key="1">
    <citation type="submission" date="2017-08" db="EMBL/GenBank/DDBJ databases">
        <title>Infants hospitalized years apart are colonized by the same room-sourced microbial strains.</title>
        <authorList>
            <person name="Brooks B."/>
            <person name="Olm M.R."/>
            <person name="Firek B.A."/>
            <person name="Baker R."/>
            <person name="Thomas B.C."/>
            <person name="Morowitz M.J."/>
            <person name="Banfield J.F."/>
        </authorList>
    </citation>
    <scope>NUCLEOTIDE SEQUENCE [LARGE SCALE GENOMIC DNA]</scope>
    <source>
        <strain evidence="7">S2_005_002_R2_29</strain>
    </source>
</reference>
<feature type="transmembrane region" description="Helical" evidence="5">
    <location>
        <begin position="133"/>
        <end position="153"/>
    </location>
</feature>
<feature type="domain" description="Sodium/calcium exchanger membrane region" evidence="6">
    <location>
        <begin position="38"/>
        <end position="186"/>
    </location>
</feature>
<feature type="transmembrane region" description="Helical" evidence="5">
    <location>
        <begin position="313"/>
        <end position="334"/>
    </location>
</feature>
<feature type="transmembrane region" description="Helical" evidence="5">
    <location>
        <begin position="99"/>
        <end position="121"/>
    </location>
</feature>
<feature type="transmembrane region" description="Helical" evidence="5">
    <location>
        <begin position="33"/>
        <end position="52"/>
    </location>
</feature>
<feature type="transmembrane region" description="Helical" evidence="5">
    <location>
        <begin position="165"/>
        <end position="184"/>
    </location>
</feature>
<dbReference type="PANTHER" id="PTHR37958:SF1">
    <property type="entry name" value="SODIUM-POTASSIUM_PROTON ANTIPORTER CHAA"/>
    <property type="match status" value="1"/>
</dbReference>
<keyword evidence="4 5" id="KW-0472">Membrane</keyword>
<comment type="subcellular location">
    <subcellularLocation>
        <location evidence="1">Membrane</location>
        <topology evidence="1">Multi-pass membrane protein</topology>
    </subcellularLocation>
</comment>
<comment type="caution">
    <text evidence="7">The sequence shown here is derived from an EMBL/GenBank/DDBJ whole genome shotgun (WGS) entry which is preliminary data.</text>
</comment>